<dbReference type="InterPro" id="IPR050204">
    <property type="entry name" value="AraC_XylS_family_regulators"/>
</dbReference>
<keyword evidence="2" id="KW-0238">DNA-binding</keyword>
<evidence type="ECO:0000259" key="4">
    <source>
        <dbReference type="PROSITE" id="PS01124"/>
    </source>
</evidence>
<keyword evidence="5" id="KW-0614">Plasmid</keyword>
<dbReference type="GO" id="GO:0003700">
    <property type="term" value="F:DNA-binding transcription factor activity"/>
    <property type="evidence" value="ECO:0007669"/>
    <property type="project" value="InterPro"/>
</dbReference>
<evidence type="ECO:0000256" key="3">
    <source>
        <dbReference type="ARBA" id="ARBA00023163"/>
    </source>
</evidence>
<evidence type="ECO:0000313" key="5">
    <source>
        <dbReference type="EMBL" id="ALL70630.1"/>
    </source>
</evidence>
<gene>
    <name evidence="5" type="ORF">K788_0004396</name>
</gene>
<dbReference type="Proteomes" id="UP000019146">
    <property type="component" value="Plasmid unnamed"/>
</dbReference>
<dbReference type="KEGG" id="bcai:K788_0004396"/>
<geneLocation type="plasmid" evidence="6"/>
<dbReference type="Pfam" id="PF12833">
    <property type="entry name" value="HTH_18"/>
    <property type="match status" value="1"/>
</dbReference>
<keyword evidence="3" id="KW-0804">Transcription</keyword>
<dbReference type="PANTHER" id="PTHR46796">
    <property type="entry name" value="HTH-TYPE TRANSCRIPTIONAL ACTIVATOR RHAS-RELATED"/>
    <property type="match status" value="1"/>
</dbReference>
<dbReference type="SMART" id="SM00342">
    <property type="entry name" value="HTH_ARAC"/>
    <property type="match status" value="1"/>
</dbReference>
<protein>
    <submittedName>
        <fullName evidence="5">Transcriptional regulator, AraC family</fullName>
    </submittedName>
</protein>
<proteinExistence type="predicted"/>
<dbReference type="PRINTS" id="PR00032">
    <property type="entry name" value="HTHARAC"/>
</dbReference>
<organism evidence="5 6">
    <name type="scientific">Paraburkholderia caribensis MBA4</name>
    <dbReference type="NCBI Taxonomy" id="1323664"/>
    <lineage>
        <taxon>Bacteria</taxon>
        <taxon>Pseudomonadati</taxon>
        <taxon>Pseudomonadota</taxon>
        <taxon>Betaproteobacteria</taxon>
        <taxon>Burkholderiales</taxon>
        <taxon>Burkholderiaceae</taxon>
        <taxon>Paraburkholderia</taxon>
    </lineage>
</organism>
<sequence>MTTTMLDLHAPLADVVSRRQASPIVAEQQWRRMTASASAHDAATQRDNVIVARWTHNGDAPLEVSNEGSVDDHCIGLNLKCAALTFDHAGRRLVHGRLTAGAVQVTAPAVPTKAVFASSADVLHLFVSQQVLAECYQDLFQHSRDAGIVLDDPELIRDPVLERLGQALAVSQSNDAALGKMFTDSVSLAIVSHIVARHFAGATRRSREAAPLPQWRMNRVIEFVEAHLAEPIGLADIAASAGLTRMHFAAQFRRATGVRPHEYLLRRRVEHAQHLLVTSKHNVMDVALSCGFRSQAHFTTVFKKFVGETPHRWKEKTNDAR</sequence>
<reference evidence="5 6" key="1">
    <citation type="journal article" date="2014" name="Genome Announc.">
        <title>Draft Genome Sequence of the Haloacid-Degrading Burkholderia caribensis Strain MBA4.</title>
        <authorList>
            <person name="Pan Y."/>
            <person name="Kong K.F."/>
            <person name="Tsang J.S."/>
        </authorList>
    </citation>
    <scope>NUCLEOTIDE SEQUENCE [LARGE SCALE GENOMIC DNA]</scope>
    <source>
        <strain evidence="5 6">MBA4</strain>
        <plasmid evidence="6">Plasmid</plasmid>
    </source>
</reference>
<dbReference type="GeneID" id="69974081"/>
<evidence type="ECO:0000313" key="6">
    <source>
        <dbReference type="Proteomes" id="UP000019146"/>
    </source>
</evidence>
<dbReference type="PROSITE" id="PS00041">
    <property type="entry name" value="HTH_ARAC_FAMILY_1"/>
    <property type="match status" value="1"/>
</dbReference>
<keyword evidence="1" id="KW-0805">Transcription regulation</keyword>
<evidence type="ECO:0000256" key="2">
    <source>
        <dbReference type="ARBA" id="ARBA00023125"/>
    </source>
</evidence>
<dbReference type="AlphaFoldDB" id="A0A0P0RP29"/>
<dbReference type="Gene3D" id="1.10.10.60">
    <property type="entry name" value="Homeodomain-like"/>
    <property type="match status" value="2"/>
</dbReference>
<name>A0A0P0RP29_9BURK</name>
<dbReference type="SUPFAM" id="SSF46689">
    <property type="entry name" value="Homeodomain-like"/>
    <property type="match status" value="2"/>
</dbReference>
<dbReference type="EMBL" id="CP012748">
    <property type="protein sequence ID" value="ALL70630.1"/>
    <property type="molecule type" value="Genomic_DNA"/>
</dbReference>
<dbReference type="PROSITE" id="PS01124">
    <property type="entry name" value="HTH_ARAC_FAMILY_2"/>
    <property type="match status" value="1"/>
</dbReference>
<dbReference type="PANTHER" id="PTHR46796:SF14">
    <property type="entry name" value="TRANSCRIPTIONAL REGULATORY PROTEIN"/>
    <property type="match status" value="1"/>
</dbReference>
<accession>A0A0P0RP29</accession>
<dbReference type="InterPro" id="IPR018062">
    <property type="entry name" value="HTH_AraC-typ_CS"/>
</dbReference>
<feature type="domain" description="HTH araC/xylS-type" evidence="4">
    <location>
        <begin position="218"/>
        <end position="316"/>
    </location>
</feature>
<dbReference type="GO" id="GO:0043565">
    <property type="term" value="F:sequence-specific DNA binding"/>
    <property type="evidence" value="ECO:0007669"/>
    <property type="project" value="InterPro"/>
</dbReference>
<dbReference type="InterPro" id="IPR018060">
    <property type="entry name" value="HTH_AraC"/>
</dbReference>
<evidence type="ECO:0000256" key="1">
    <source>
        <dbReference type="ARBA" id="ARBA00023015"/>
    </source>
</evidence>
<dbReference type="InterPro" id="IPR020449">
    <property type="entry name" value="Tscrpt_reg_AraC-type_HTH"/>
</dbReference>
<dbReference type="InterPro" id="IPR009057">
    <property type="entry name" value="Homeodomain-like_sf"/>
</dbReference>
<dbReference type="RefSeq" id="WP_035993844.1">
    <property type="nucleotide sequence ID" value="NZ_CP012748.1"/>
</dbReference>